<feature type="region of interest" description="Disordered" evidence="1">
    <location>
        <begin position="1"/>
        <end position="30"/>
    </location>
</feature>
<feature type="region of interest" description="Disordered" evidence="1">
    <location>
        <begin position="62"/>
        <end position="123"/>
    </location>
</feature>
<feature type="compositionally biased region" description="Polar residues" evidence="1">
    <location>
        <begin position="76"/>
        <end position="86"/>
    </location>
</feature>
<feature type="compositionally biased region" description="Basic residues" evidence="1">
    <location>
        <begin position="9"/>
        <end position="27"/>
    </location>
</feature>
<evidence type="ECO:0000256" key="1">
    <source>
        <dbReference type="SAM" id="MobiDB-lite"/>
    </source>
</evidence>
<keyword evidence="3" id="KW-1185">Reference proteome</keyword>
<comment type="caution">
    <text evidence="2">The sequence shown here is derived from an EMBL/GenBank/DDBJ whole genome shotgun (WGS) entry which is preliminary data.</text>
</comment>
<protein>
    <submittedName>
        <fullName evidence="2">Uncharacterized protein</fullName>
    </submittedName>
</protein>
<accession>A0A9N8F1E7</accession>
<dbReference type="OrthoDB" id="206433at2759"/>
<organism evidence="2 3">
    <name type="scientific">Seminavis robusta</name>
    <dbReference type="NCBI Taxonomy" id="568900"/>
    <lineage>
        <taxon>Eukaryota</taxon>
        <taxon>Sar</taxon>
        <taxon>Stramenopiles</taxon>
        <taxon>Ochrophyta</taxon>
        <taxon>Bacillariophyta</taxon>
        <taxon>Bacillariophyceae</taxon>
        <taxon>Bacillariophycidae</taxon>
        <taxon>Naviculales</taxon>
        <taxon>Naviculaceae</taxon>
        <taxon>Seminavis</taxon>
    </lineage>
</organism>
<gene>
    <name evidence="2" type="ORF">SEMRO_2272_G321450.1</name>
</gene>
<reference evidence="2" key="1">
    <citation type="submission" date="2020-06" db="EMBL/GenBank/DDBJ databases">
        <authorList>
            <consortium name="Plant Systems Biology data submission"/>
        </authorList>
    </citation>
    <scope>NUCLEOTIDE SEQUENCE</scope>
    <source>
        <strain evidence="2">D6</strain>
    </source>
</reference>
<proteinExistence type="predicted"/>
<dbReference type="AlphaFoldDB" id="A0A9N8F1E7"/>
<evidence type="ECO:0000313" key="3">
    <source>
        <dbReference type="Proteomes" id="UP001153069"/>
    </source>
</evidence>
<name>A0A9N8F1E7_9STRA</name>
<dbReference type="Proteomes" id="UP001153069">
    <property type="component" value="Unassembled WGS sequence"/>
</dbReference>
<evidence type="ECO:0000313" key="2">
    <source>
        <dbReference type="EMBL" id="CAB9528605.1"/>
    </source>
</evidence>
<sequence>MAVVESYKRRVPKGYAKKPKRNSKAYHKGKDGKYYTYQDLSVANRRYLHQKFELDKIEAMNKENASRNKNQRSNKKQTQSNKTAPSRLSARLRSVAPSNPQGLVEDDLPKVSSKKSSKLSHRAVELTDEDRAKLEHLPNWVNQFQDFLVQVDHISETNCRRAMRQVEKMATGVGITYRHWEKGIWFYRGTQIDPSFDFDKLYDEAVELEREHGKDLGNGWLMRHPLVKLKKFQQYLYLKQSEKGKDSEGSG</sequence>
<feature type="compositionally biased region" description="Basic residues" evidence="1">
    <location>
        <begin position="112"/>
        <end position="121"/>
    </location>
</feature>
<dbReference type="EMBL" id="CAICTM010002270">
    <property type="protein sequence ID" value="CAB9528605.1"/>
    <property type="molecule type" value="Genomic_DNA"/>
</dbReference>